<organism evidence="2 3">
    <name type="scientific">Schaalia naturae</name>
    <dbReference type="NCBI Taxonomy" id="635203"/>
    <lineage>
        <taxon>Bacteria</taxon>
        <taxon>Bacillati</taxon>
        <taxon>Actinomycetota</taxon>
        <taxon>Actinomycetes</taxon>
        <taxon>Actinomycetales</taxon>
        <taxon>Actinomycetaceae</taxon>
        <taxon>Schaalia</taxon>
    </lineage>
</organism>
<dbReference type="InterPro" id="IPR036388">
    <property type="entry name" value="WH-like_DNA-bd_sf"/>
</dbReference>
<reference evidence="3" key="1">
    <citation type="journal article" date="2019" name="Int. J. Syst. Evol. Microbiol.">
        <title>The Global Catalogue of Microorganisms (GCM) 10K type strain sequencing project: providing services to taxonomists for standard genome sequencing and annotation.</title>
        <authorList>
            <consortium name="The Broad Institute Genomics Platform"/>
            <consortium name="The Broad Institute Genome Sequencing Center for Infectious Disease"/>
            <person name="Wu L."/>
            <person name="Ma J."/>
        </authorList>
    </citation>
    <scope>NUCLEOTIDE SEQUENCE [LARGE SCALE GENOMIC DNA]</scope>
    <source>
        <strain evidence="3">CCUG 56698</strain>
    </source>
</reference>
<protein>
    <submittedName>
        <fullName evidence="2">Winged helix-turn-helix domain-containing protein</fullName>
    </submittedName>
</protein>
<evidence type="ECO:0000259" key="1">
    <source>
        <dbReference type="Pfam" id="PF14338"/>
    </source>
</evidence>
<keyword evidence="3" id="KW-1185">Reference proteome</keyword>
<name>A0ABW2SNG0_9ACTO</name>
<accession>A0ABW2SNG0</accession>
<dbReference type="Gene3D" id="1.10.10.10">
    <property type="entry name" value="Winged helix-like DNA-binding domain superfamily/Winged helix DNA-binding domain"/>
    <property type="match status" value="1"/>
</dbReference>
<dbReference type="EMBL" id="JBHTEF010000001">
    <property type="protein sequence ID" value="MFC7581391.1"/>
    <property type="molecule type" value="Genomic_DNA"/>
</dbReference>
<sequence>MADDGIPAARKDTLVLELLRVLDEARAPLKRSEALGRVEERLRGTFAPIELTPAGPSTEEARWHNHLSWYSTHMRVAGWLDKTRDGWVITEEGRQALAHYGEQPDGIAAESLRIYHTHQKNASSPSRYAPILDAALELLEPGQWASYSDLAAVASTNAQTVGSYMSSTDTEGAHRVLQKSGTVSPGFTWNDGRTDDARDWQLDVEGWVLRSPIASRLR</sequence>
<gene>
    <name evidence="2" type="ORF">ACFQWG_09325</name>
</gene>
<dbReference type="SUPFAM" id="SSF46767">
    <property type="entry name" value="Methylated DNA-protein cysteine methyltransferase, C-terminal domain"/>
    <property type="match status" value="1"/>
</dbReference>
<evidence type="ECO:0000313" key="2">
    <source>
        <dbReference type="EMBL" id="MFC7581391.1"/>
    </source>
</evidence>
<comment type="caution">
    <text evidence="2">The sequence shown here is derived from an EMBL/GenBank/DDBJ whole genome shotgun (WGS) entry which is preliminary data.</text>
</comment>
<dbReference type="Pfam" id="PF14338">
    <property type="entry name" value="Mrr_N"/>
    <property type="match status" value="1"/>
</dbReference>
<dbReference type="RefSeq" id="WP_380974667.1">
    <property type="nucleotide sequence ID" value="NZ_JBHTEF010000001.1"/>
</dbReference>
<evidence type="ECO:0000313" key="3">
    <source>
        <dbReference type="Proteomes" id="UP001596527"/>
    </source>
</evidence>
<feature type="domain" description="Restriction system protein Mrr-like N-terminal" evidence="1">
    <location>
        <begin position="13"/>
        <end position="98"/>
    </location>
</feature>
<dbReference type="Proteomes" id="UP001596527">
    <property type="component" value="Unassembled WGS sequence"/>
</dbReference>
<dbReference type="InterPro" id="IPR036217">
    <property type="entry name" value="MethylDNA_cys_MeTrfase_DNAb"/>
</dbReference>
<proteinExistence type="predicted"/>
<dbReference type="InterPro" id="IPR025745">
    <property type="entry name" value="Mrr-like_N_dom"/>
</dbReference>